<dbReference type="EMBL" id="CAJOBA010003818">
    <property type="protein sequence ID" value="CAF3693934.1"/>
    <property type="molecule type" value="Genomic_DNA"/>
</dbReference>
<dbReference type="SUPFAM" id="SSF51294">
    <property type="entry name" value="Hedgehog/intein (Hint) domain"/>
    <property type="match status" value="1"/>
</dbReference>
<evidence type="ECO:0000313" key="4">
    <source>
        <dbReference type="Proteomes" id="UP000677228"/>
    </source>
</evidence>
<sequence>SIIQSFAILYNKLDPLFAGKLEVGQQLKAAYVGHIGCGIITDIKLTRHQGYWAPVTNSGTIVVNNIVASNYVSVSNHQLAHIMIKLYLWWLKYIETQSEVGWSKNVNYYIELLRQFTIKMNPNAFYDGVYGLTGF</sequence>
<dbReference type="Proteomes" id="UP000677228">
    <property type="component" value="Unassembled WGS sequence"/>
</dbReference>
<dbReference type="PANTHER" id="PTHR11889:SF31">
    <property type="entry name" value="PROTEIN HEDGEHOG"/>
    <property type="match status" value="1"/>
</dbReference>
<organism evidence="2 4">
    <name type="scientific">Didymodactylos carnosus</name>
    <dbReference type="NCBI Taxonomy" id="1234261"/>
    <lineage>
        <taxon>Eukaryota</taxon>
        <taxon>Metazoa</taxon>
        <taxon>Spiralia</taxon>
        <taxon>Gnathifera</taxon>
        <taxon>Rotifera</taxon>
        <taxon>Eurotatoria</taxon>
        <taxon>Bdelloidea</taxon>
        <taxon>Philodinida</taxon>
        <taxon>Philodinidae</taxon>
        <taxon>Didymodactylos</taxon>
    </lineage>
</organism>
<dbReference type="PANTHER" id="PTHR11889">
    <property type="entry name" value="HEDGEHOG"/>
    <property type="match status" value="1"/>
</dbReference>
<protein>
    <recommendedName>
        <fullName evidence="1">Hedgehog protein Hint domain-containing protein</fullName>
    </recommendedName>
</protein>
<reference evidence="2" key="1">
    <citation type="submission" date="2021-02" db="EMBL/GenBank/DDBJ databases">
        <authorList>
            <person name="Nowell W R."/>
        </authorList>
    </citation>
    <scope>NUCLEOTIDE SEQUENCE</scope>
</reference>
<dbReference type="GO" id="GO:0016540">
    <property type="term" value="P:protein autoprocessing"/>
    <property type="evidence" value="ECO:0007669"/>
    <property type="project" value="InterPro"/>
</dbReference>
<proteinExistence type="predicted"/>
<comment type="caution">
    <text evidence="2">The sequence shown here is derived from an EMBL/GenBank/DDBJ whole genome shotgun (WGS) entry which is preliminary data.</text>
</comment>
<dbReference type="Gene3D" id="2.170.16.10">
    <property type="entry name" value="Hedgehog/Intein (Hint) domain"/>
    <property type="match status" value="1"/>
</dbReference>
<evidence type="ECO:0000313" key="2">
    <source>
        <dbReference type="EMBL" id="CAF0915638.1"/>
    </source>
</evidence>
<gene>
    <name evidence="2" type="ORF">OVA965_LOCUS10354</name>
    <name evidence="3" type="ORF">TMI583_LOCUS10350</name>
</gene>
<dbReference type="InterPro" id="IPR050387">
    <property type="entry name" value="Hedgehog_Signaling"/>
</dbReference>
<accession>A0A8S2DKR0</accession>
<feature type="domain" description="Hedgehog protein Hint" evidence="1">
    <location>
        <begin position="13"/>
        <end position="115"/>
    </location>
</feature>
<name>A0A8S2DKR0_9BILA</name>
<evidence type="ECO:0000313" key="3">
    <source>
        <dbReference type="EMBL" id="CAF3693934.1"/>
    </source>
</evidence>
<feature type="non-terminal residue" evidence="2">
    <location>
        <position position="1"/>
    </location>
</feature>
<dbReference type="Proteomes" id="UP000682733">
    <property type="component" value="Unassembled WGS sequence"/>
</dbReference>
<dbReference type="AlphaFoldDB" id="A0A8S2DKR0"/>
<evidence type="ECO:0000259" key="1">
    <source>
        <dbReference type="Pfam" id="PF01079"/>
    </source>
</evidence>
<dbReference type="EMBL" id="CAJNOK010003817">
    <property type="protein sequence ID" value="CAF0915638.1"/>
    <property type="molecule type" value="Genomic_DNA"/>
</dbReference>
<dbReference type="InterPro" id="IPR001767">
    <property type="entry name" value="Hedgehog_Hint"/>
</dbReference>
<dbReference type="InterPro" id="IPR036844">
    <property type="entry name" value="Hint_dom_sf"/>
</dbReference>
<dbReference type="Pfam" id="PF01079">
    <property type="entry name" value="Hint"/>
    <property type="match status" value="1"/>
</dbReference>